<dbReference type="Pfam" id="PF00535">
    <property type="entry name" value="Glycos_transf_2"/>
    <property type="match status" value="1"/>
</dbReference>
<dbReference type="CDD" id="cd04186">
    <property type="entry name" value="GT_2_like_c"/>
    <property type="match status" value="1"/>
</dbReference>
<dbReference type="SUPFAM" id="SSF53448">
    <property type="entry name" value="Nucleotide-diphospho-sugar transferases"/>
    <property type="match status" value="1"/>
</dbReference>
<protein>
    <recommendedName>
        <fullName evidence="1">Glycosyltransferase 2-like domain-containing protein</fullName>
    </recommendedName>
</protein>
<organism evidence="2 3">
    <name type="scientific">Candidatus Woesebacteria bacterium RIFCSPLOWO2_01_FULL_39_21</name>
    <dbReference type="NCBI Taxonomy" id="1802519"/>
    <lineage>
        <taxon>Bacteria</taxon>
        <taxon>Candidatus Woeseibacteriota</taxon>
    </lineage>
</organism>
<dbReference type="InterPro" id="IPR001173">
    <property type="entry name" value="Glyco_trans_2-like"/>
</dbReference>
<comment type="caution">
    <text evidence="2">The sequence shown here is derived from an EMBL/GenBank/DDBJ whole genome shotgun (WGS) entry which is preliminary data.</text>
</comment>
<dbReference type="Proteomes" id="UP000177082">
    <property type="component" value="Unassembled WGS sequence"/>
</dbReference>
<evidence type="ECO:0000313" key="2">
    <source>
        <dbReference type="EMBL" id="OGM61949.1"/>
    </source>
</evidence>
<dbReference type="PANTHER" id="PTHR43179">
    <property type="entry name" value="RHAMNOSYLTRANSFERASE WBBL"/>
    <property type="match status" value="1"/>
</dbReference>
<dbReference type="EMBL" id="MGHF01000030">
    <property type="protein sequence ID" value="OGM61949.1"/>
    <property type="molecule type" value="Genomic_DNA"/>
</dbReference>
<reference evidence="2 3" key="1">
    <citation type="journal article" date="2016" name="Nat. Commun.">
        <title>Thousands of microbial genomes shed light on interconnected biogeochemical processes in an aquifer system.</title>
        <authorList>
            <person name="Anantharaman K."/>
            <person name="Brown C.T."/>
            <person name="Hug L.A."/>
            <person name="Sharon I."/>
            <person name="Castelle C.J."/>
            <person name="Probst A.J."/>
            <person name="Thomas B.C."/>
            <person name="Singh A."/>
            <person name="Wilkins M.J."/>
            <person name="Karaoz U."/>
            <person name="Brodie E.L."/>
            <person name="Williams K.H."/>
            <person name="Hubbard S.S."/>
            <person name="Banfield J.F."/>
        </authorList>
    </citation>
    <scope>NUCLEOTIDE SEQUENCE [LARGE SCALE GENOMIC DNA]</scope>
</reference>
<evidence type="ECO:0000313" key="3">
    <source>
        <dbReference type="Proteomes" id="UP000177082"/>
    </source>
</evidence>
<dbReference type="Gene3D" id="3.90.550.10">
    <property type="entry name" value="Spore Coat Polysaccharide Biosynthesis Protein SpsA, Chain A"/>
    <property type="match status" value="1"/>
</dbReference>
<dbReference type="InterPro" id="IPR029044">
    <property type="entry name" value="Nucleotide-diphossugar_trans"/>
</dbReference>
<dbReference type="PANTHER" id="PTHR43179:SF7">
    <property type="entry name" value="RHAMNOSYLTRANSFERASE WBBL"/>
    <property type="match status" value="1"/>
</dbReference>
<sequence length="290" mass="33021">MNITCECVKSVVKHTKGIYFEIIVVDNASRDDSVKVLRSLNIKNLRIIKNKKNIGFGSANNQGMKIAKGNFILLLNSDTKVYDNVIGKMVLWQKLHPEIGIASCALKNPDGTLQDSGGYFPTLVRVFSWMTIQDVPGVDNLIKPFHPMKSKSFMRGESFYKEEKELDWVTGAFFLMSKEVFEDVGFFDSDYFMYMEEVDYCYEAKKRGWRVYYLPSLSLTHIGGASGTRQTLVVGEYQGIKTFFKKHYSRWQYPLLRILLKIGSLGRIILFGIVEGKESASVYAKAFKAA</sequence>
<gene>
    <name evidence="2" type="ORF">A2961_02700</name>
</gene>
<dbReference type="AlphaFoldDB" id="A0A1F8BE60"/>
<proteinExistence type="predicted"/>
<name>A0A1F8BE60_9BACT</name>
<feature type="domain" description="Glycosyltransferase 2-like" evidence="1">
    <location>
        <begin position="6"/>
        <end position="121"/>
    </location>
</feature>
<evidence type="ECO:0000259" key="1">
    <source>
        <dbReference type="Pfam" id="PF00535"/>
    </source>
</evidence>
<accession>A0A1F8BE60</accession>
<dbReference type="STRING" id="1802519.A2961_02700"/>